<evidence type="ECO:0000313" key="3">
    <source>
        <dbReference type="Proteomes" id="UP001250214"/>
    </source>
</evidence>
<organism evidence="2 3">
    <name type="scientific">Lipingzhangella rawalii</name>
    <dbReference type="NCBI Taxonomy" id="2055835"/>
    <lineage>
        <taxon>Bacteria</taxon>
        <taxon>Bacillati</taxon>
        <taxon>Actinomycetota</taxon>
        <taxon>Actinomycetes</taxon>
        <taxon>Streptosporangiales</taxon>
        <taxon>Nocardiopsidaceae</taxon>
        <taxon>Lipingzhangella</taxon>
    </lineage>
</organism>
<evidence type="ECO:0000256" key="1">
    <source>
        <dbReference type="ARBA" id="ARBA00006484"/>
    </source>
</evidence>
<dbReference type="EMBL" id="JAVLVT010000001">
    <property type="protein sequence ID" value="MDS1269155.1"/>
    <property type="molecule type" value="Genomic_DNA"/>
</dbReference>
<dbReference type="PANTHER" id="PTHR43943">
    <property type="entry name" value="DEHYDROGENASE/REDUCTASE (SDR FAMILY) MEMBER 4"/>
    <property type="match status" value="1"/>
</dbReference>
<dbReference type="PRINTS" id="PR00081">
    <property type="entry name" value="GDHRDH"/>
</dbReference>
<dbReference type="RefSeq" id="WP_310910665.1">
    <property type="nucleotide sequence ID" value="NZ_JAVLVT010000001.1"/>
</dbReference>
<protein>
    <submittedName>
        <fullName evidence="2">SDR family oxidoreductase</fullName>
    </submittedName>
</protein>
<dbReference type="Proteomes" id="UP001250214">
    <property type="component" value="Unassembled WGS sequence"/>
</dbReference>
<dbReference type="InterPro" id="IPR036291">
    <property type="entry name" value="NAD(P)-bd_dom_sf"/>
</dbReference>
<dbReference type="Pfam" id="PF13561">
    <property type="entry name" value="adh_short_C2"/>
    <property type="match status" value="1"/>
</dbReference>
<evidence type="ECO:0000313" key="2">
    <source>
        <dbReference type="EMBL" id="MDS1269155.1"/>
    </source>
</evidence>
<dbReference type="CDD" id="cd05233">
    <property type="entry name" value="SDR_c"/>
    <property type="match status" value="1"/>
</dbReference>
<comment type="caution">
    <text evidence="2">The sequence shown here is derived from an EMBL/GenBank/DDBJ whole genome shotgun (WGS) entry which is preliminary data.</text>
</comment>
<dbReference type="InterPro" id="IPR002347">
    <property type="entry name" value="SDR_fam"/>
</dbReference>
<dbReference type="SUPFAM" id="SSF51735">
    <property type="entry name" value="NAD(P)-binding Rossmann-fold domains"/>
    <property type="match status" value="1"/>
</dbReference>
<keyword evidence="3" id="KW-1185">Reference proteome</keyword>
<dbReference type="PANTHER" id="PTHR43943:SF2">
    <property type="entry name" value="DEHYDROGENASE_REDUCTASE 4"/>
    <property type="match status" value="1"/>
</dbReference>
<sequence>MNRFGGRVAIVTGASRGIGRAIAQRILEEGGSVTITARSEEPLYQTAAELGGEDRVLAVPGKAHDSDHQQDAVHRAIDAFGRVDILVNNTGINPVLAPVLDVEPAAMAKVYEVNVIAAHQWVRTVHQAWMAEHGGVVVNIASIAGQFPSPGISAYGVTKAALINLTQQLAFELAPGIRVNAVAPAVVKTRFAEALYTDNEDQVAAGYPLRRLGTPEDVAGTVAFLASPDAEWMTGQVLTLDGGVTLGGGLG</sequence>
<proteinExistence type="inferred from homology"/>
<dbReference type="PROSITE" id="PS00061">
    <property type="entry name" value="ADH_SHORT"/>
    <property type="match status" value="1"/>
</dbReference>
<dbReference type="NCBIfam" id="NF005559">
    <property type="entry name" value="PRK07231.1"/>
    <property type="match status" value="1"/>
</dbReference>
<accession>A0ABU2H1G8</accession>
<dbReference type="Gene3D" id="3.40.50.720">
    <property type="entry name" value="NAD(P)-binding Rossmann-like Domain"/>
    <property type="match status" value="1"/>
</dbReference>
<gene>
    <name evidence="2" type="ORF">RIF23_02465</name>
</gene>
<name>A0ABU2H1G8_9ACTN</name>
<reference evidence="3" key="1">
    <citation type="submission" date="2023-07" db="EMBL/GenBank/DDBJ databases">
        <title>Novel species in the genus Lipingzhangella isolated from Sambhar Salt Lake.</title>
        <authorList>
            <person name="Jiya N."/>
            <person name="Kajale S."/>
            <person name="Sharma A."/>
        </authorList>
    </citation>
    <scope>NUCLEOTIDE SEQUENCE [LARGE SCALE GENOMIC DNA]</scope>
    <source>
        <strain evidence="3">LS1_29</strain>
    </source>
</reference>
<dbReference type="InterPro" id="IPR020904">
    <property type="entry name" value="Sc_DH/Rdtase_CS"/>
</dbReference>
<dbReference type="PRINTS" id="PR00080">
    <property type="entry name" value="SDRFAMILY"/>
</dbReference>
<comment type="similarity">
    <text evidence="1">Belongs to the short-chain dehydrogenases/reductases (SDR) family.</text>
</comment>